<dbReference type="AlphaFoldDB" id="A0A9X3LLN0"/>
<feature type="region of interest" description="Disordered" evidence="4">
    <location>
        <begin position="1"/>
        <end position="34"/>
    </location>
</feature>
<dbReference type="InterPro" id="IPR023620">
    <property type="entry name" value="SmpB"/>
</dbReference>
<dbReference type="GO" id="GO:0005829">
    <property type="term" value="C:cytosol"/>
    <property type="evidence" value="ECO:0007669"/>
    <property type="project" value="TreeGrafter"/>
</dbReference>
<dbReference type="GO" id="GO:0003723">
    <property type="term" value="F:RNA binding"/>
    <property type="evidence" value="ECO:0007669"/>
    <property type="project" value="UniProtKB-UniRule"/>
</dbReference>
<evidence type="ECO:0000256" key="2">
    <source>
        <dbReference type="ARBA" id="ARBA00022884"/>
    </source>
</evidence>
<organism evidence="5 6">
    <name type="scientific">Corynebacterium evansiae</name>
    <dbReference type="NCBI Taxonomy" id="2913499"/>
    <lineage>
        <taxon>Bacteria</taxon>
        <taxon>Bacillati</taxon>
        <taxon>Actinomycetota</taxon>
        <taxon>Actinomycetes</taxon>
        <taxon>Mycobacteriales</taxon>
        <taxon>Corynebacteriaceae</taxon>
        <taxon>Corynebacterium</taxon>
    </lineage>
</organism>
<comment type="function">
    <text evidence="3">Required for rescue of stalled ribosomes mediated by trans-translation. Binds to transfer-messenger RNA (tmRNA), required for stable association of tmRNA with ribosomes. tmRNA and SmpB together mimic tRNA shape, replacing the anticodon stem-loop with SmpB. tmRNA is encoded by the ssrA gene; the 2 termini fold to resemble tRNA(Ala) and it encodes a 'tag peptide', a short internal open reading frame. During trans-translation Ala-aminoacylated tmRNA acts like a tRNA, entering the A-site of stalled ribosomes, displacing the stalled mRNA. The ribosome then switches to translate the ORF on the tmRNA; the nascent peptide is terminated with the 'tag peptide' encoded by the tmRNA and targeted for degradation. The ribosome is freed to recommence translation, which seems to be the essential function of trans-translation.</text>
</comment>
<dbReference type="Pfam" id="PF01668">
    <property type="entry name" value="SmpB"/>
    <property type="match status" value="1"/>
</dbReference>
<dbReference type="PROSITE" id="PS01317">
    <property type="entry name" value="SSRP"/>
    <property type="match status" value="1"/>
</dbReference>
<reference evidence="5" key="1">
    <citation type="submission" date="2022-02" db="EMBL/GenBank/DDBJ databases">
        <title>Corynebacterium sp. from urogenital microbiome.</title>
        <authorList>
            <person name="Cappelli E.A."/>
            <person name="Ribeiro T.G."/>
            <person name="Peixe L."/>
        </authorList>
    </citation>
    <scope>NUCLEOTIDE SEQUENCE</scope>
    <source>
        <strain evidence="5">C8Ua_174</strain>
    </source>
</reference>
<comment type="similarity">
    <text evidence="3">Belongs to the SmpB family.</text>
</comment>
<gene>
    <name evidence="3 5" type="primary">smpB</name>
    <name evidence="5" type="ORF">L8V00_05500</name>
</gene>
<accession>A0A9X3LLN0</accession>
<evidence type="ECO:0000256" key="3">
    <source>
        <dbReference type="HAMAP-Rule" id="MF_00023"/>
    </source>
</evidence>
<feature type="compositionally biased region" description="Low complexity" evidence="4">
    <location>
        <begin position="1"/>
        <end position="11"/>
    </location>
</feature>
<dbReference type="EMBL" id="JAKMUT010000004">
    <property type="protein sequence ID" value="MCZ9289664.1"/>
    <property type="molecule type" value="Genomic_DNA"/>
</dbReference>
<dbReference type="Gene3D" id="2.40.280.10">
    <property type="match status" value="1"/>
</dbReference>
<dbReference type="PANTHER" id="PTHR30308:SF2">
    <property type="entry name" value="SSRA-BINDING PROTEIN"/>
    <property type="match status" value="1"/>
</dbReference>
<dbReference type="InterPro" id="IPR000037">
    <property type="entry name" value="SsrA-bd_prot"/>
</dbReference>
<sequence>MAAKKSTPTDSGKSKGKKGKPQKGQKGTGQKGTGQFVVATNHKARHDYHIIDTYECGVVLVGTEVKSLREGKASLVDAYATIDEGEVWLRGLHIPEYSMGHWTNHSPRRTRKLLLHRREIDSLMGKVRDGNNTLVPLQLYFVAGKLKVELALARGKQEYDKRQDIKRRTEEREITREMGRRIKGIKG</sequence>
<dbReference type="NCBIfam" id="NF003843">
    <property type="entry name" value="PRK05422.1"/>
    <property type="match status" value="1"/>
</dbReference>
<evidence type="ECO:0000313" key="6">
    <source>
        <dbReference type="Proteomes" id="UP001146469"/>
    </source>
</evidence>
<keyword evidence="6" id="KW-1185">Reference proteome</keyword>
<dbReference type="SUPFAM" id="SSF74982">
    <property type="entry name" value="Small protein B (SmpB)"/>
    <property type="match status" value="1"/>
</dbReference>
<dbReference type="CDD" id="cd09294">
    <property type="entry name" value="SmpB"/>
    <property type="match status" value="1"/>
</dbReference>
<proteinExistence type="inferred from homology"/>
<evidence type="ECO:0000256" key="1">
    <source>
        <dbReference type="ARBA" id="ARBA00022490"/>
    </source>
</evidence>
<name>A0A9X3LLN0_9CORY</name>
<dbReference type="HAMAP" id="MF_00023">
    <property type="entry name" value="SmpB"/>
    <property type="match status" value="1"/>
</dbReference>
<protein>
    <recommendedName>
        <fullName evidence="3">SsrA-binding protein</fullName>
    </recommendedName>
    <alternativeName>
        <fullName evidence="3">Small protein B</fullName>
    </alternativeName>
</protein>
<comment type="caution">
    <text evidence="5">The sequence shown here is derived from an EMBL/GenBank/DDBJ whole genome shotgun (WGS) entry which is preliminary data.</text>
</comment>
<keyword evidence="1 3" id="KW-0963">Cytoplasm</keyword>
<dbReference type="InterPro" id="IPR020081">
    <property type="entry name" value="SsrA-bd_prot_CS"/>
</dbReference>
<dbReference type="RefSeq" id="WP_269944445.1">
    <property type="nucleotide sequence ID" value="NZ_JAKMUT010000004.1"/>
</dbReference>
<comment type="subcellular location">
    <subcellularLocation>
        <location evidence="3">Cytoplasm</location>
    </subcellularLocation>
    <text evidence="3">The tmRNA-SmpB complex associates with stalled 70S ribosomes.</text>
</comment>
<evidence type="ECO:0000313" key="5">
    <source>
        <dbReference type="EMBL" id="MCZ9289664.1"/>
    </source>
</evidence>
<dbReference type="GO" id="GO:0070930">
    <property type="term" value="P:trans-translation-dependent protein tagging"/>
    <property type="evidence" value="ECO:0007669"/>
    <property type="project" value="TreeGrafter"/>
</dbReference>
<dbReference type="GO" id="GO:0070929">
    <property type="term" value="P:trans-translation"/>
    <property type="evidence" value="ECO:0007669"/>
    <property type="project" value="UniProtKB-UniRule"/>
</dbReference>
<dbReference type="Proteomes" id="UP001146469">
    <property type="component" value="Unassembled WGS sequence"/>
</dbReference>
<keyword evidence="2 3" id="KW-0694">RNA-binding</keyword>
<dbReference type="PANTHER" id="PTHR30308">
    <property type="entry name" value="TMRNA-BINDING COMPONENT OF TRANS-TRANSLATION TAGGING COMPLEX"/>
    <property type="match status" value="1"/>
</dbReference>
<feature type="compositionally biased region" description="Basic residues" evidence="4">
    <location>
        <begin position="14"/>
        <end position="23"/>
    </location>
</feature>
<evidence type="ECO:0000256" key="4">
    <source>
        <dbReference type="SAM" id="MobiDB-lite"/>
    </source>
</evidence>
<dbReference type="NCBIfam" id="TIGR00086">
    <property type="entry name" value="smpB"/>
    <property type="match status" value="1"/>
</dbReference>